<protein>
    <submittedName>
        <fullName evidence="2">Uncharacterized protein</fullName>
    </submittedName>
</protein>
<dbReference type="AlphaFoldDB" id="A0AAW1ISA3"/>
<feature type="compositionally biased region" description="Basic and acidic residues" evidence="1">
    <location>
        <begin position="33"/>
        <end position="49"/>
    </location>
</feature>
<evidence type="ECO:0000256" key="1">
    <source>
        <dbReference type="SAM" id="MobiDB-lite"/>
    </source>
</evidence>
<reference evidence="2 3" key="1">
    <citation type="journal article" date="2024" name="BMC Genomics">
        <title>De novo assembly and annotation of Popillia japonica's genome with initial clues to its potential as an invasive pest.</title>
        <authorList>
            <person name="Cucini C."/>
            <person name="Boschi S."/>
            <person name="Funari R."/>
            <person name="Cardaioli E."/>
            <person name="Iannotti N."/>
            <person name="Marturano G."/>
            <person name="Paoli F."/>
            <person name="Bruttini M."/>
            <person name="Carapelli A."/>
            <person name="Frati F."/>
            <person name="Nardi F."/>
        </authorList>
    </citation>
    <scope>NUCLEOTIDE SEQUENCE [LARGE SCALE GENOMIC DNA]</scope>
    <source>
        <strain evidence="2">DMR45628</strain>
    </source>
</reference>
<proteinExistence type="predicted"/>
<accession>A0AAW1ISA3</accession>
<feature type="compositionally biased region" description="Polar residues" evidence="1">
    <location>
        <begin position="1"/>
        <end position="10"/>
    </location>
</feature>
<comment type="caution">
    <text evidence="2">The sequence shown here is derived from an EMBL/GenBank/DDBJ whole genome shotgun (WGS) entry which is preliminary data.</text>
</comment>
<evidence type="ECO:0000313" key="3">
    <source>
        <dbReference type="Proteomes" id="UP001458880"/>
    </source>
</evidence>
<feature type="region of interest" description="Disordered" evidence="1">
    <location>
        <begin position="1"/>
        <end position="20"/>
    </location>
</feature>
<feature type="region of interest" description="Disordered" evidence="1">
    <location>
        <begin position="33"/>
        <end position="93"/>
    </location>
</feature>
<evidence type="ECO:0000313" key="2">
    <source>
        <dbReference type="EMBL" id="KAK9692819.1"/>
    </source>
</evidence>
<dbReference type="EMBL" id="JASPKY010000566">
    <property type="protein sequence ID" value="KAK9692819.1"/>
    <property type="molecule type" value="Genomic_DNA"/>
</dbReference>
<gene>
    <name evidence="2" type="ORF">QE152_g34901</name>
</gene>
<name>A0AAW1ISA3_POPJA</name>
<sequence length="128" mass="14640">MKSISNLNLKQNEKGRRKRKALQLVGQLLWREEEGENVRPKSRQEKEEGTATGRPTFVEGDIFKPRNSLSRSPPRCETPVAHGAESEAWEDENLEESPIFSLVGKETGMVQKVRHGRTKTLKRVQFLV</sequence>
<organism evidence="2 3">
    <name type="scientific">Popillia japonica</name>
    <name type="common">Japanese beetle</name>
    <dbReference type="NCBI Taxonomy" id="7064"/>
    <lineage>
        <taxon>Eukaryota</taxon>
        <taxon>Metazoa</taxon>
        <taxon>Ecdysozoa</taxon>
        <taxon>Arthropoda</taxon>
        <taxon>Hexapoda</taxon>
        <taxon>Insecta</taxon>
        <taxon>Pterygota</taxon>
        <taxon>Neoptera</taxon>
        <taxon>Endopterygota</taxon>
        <taxon>Coleoptera</taxon>
        <taxon>Polyphaga</taxon>
        <taxon>Scarabaeiformia</taxon>
        <taxon>Scarabaeidae</taxon>
        <taxon>Rutelinae</taxon>
        <taxon>Popillia</taxon>
    </lineage>
</organism>
<keyword evidence="3" id="KW-1185">Reference proteome</keyword>
<dbReference type="Proteomes" id="UP001458880">
    <property type="component" value="Unassembled WGS sequence"/>
</dbReference>